<organism evidence="2 3">
    <name type="scientific">Bacteroides helcogenes (strain ATCC 35417 / DSM 20613 / JCM 6297 / CCUG 15421 / P 36-108)</name>
    <dbReference type="NCBI Taxonomy" id="693979"/>
    <lineage>
        <taxon>Bacteria</taxon>
        <taxon>Pseudomonadati</taxon>
        <taxon>Bacteroidota</taxon>
        <taxon>Bacteroidia</taxon>
        <taxon>Bacteroidales</taxon>
        <taxon>Bacteroidaceae</taxon>
        <taxon>Bacteroides</taxon>
    </lineage>
</organism>
<protein>
    <submittedName>
        <fullName evidence="2">Glycosyl hydrolase, family 18, putative</fullName>
    </submittedName>
</protein>
<sequence length="66" mass="6825">MPATAPKGSVWSVKLCTQLSTNLGRLLKEPRTVTMADFFVVGETTSTNPGGGTGGSGEDQEENPLG</sequence>
<evidence type="ECO:0000256" key="1">
    <source>
        <dbReference type="SAM" id="MobiDB-lite"/>
    </source>
</evidence>
<dbReference type="GO" id="GO:0016787">
    <property type="term" value="F:hydrolase activity"/>
    <property type="evidence" value="ECO:0007669"/>
    <property type="project" value="UniProtKB-KW"/>
</dbReference>
<gene>
    <name evidence="2" type="ordered locus">Bache_1315</name>
</gene>
<keyword evidence="3" id="KW-1185">Reference proteome</keyword>
<accession>E6SU20</accession>
<feature type="region of interest" description="Disordered" evidence="1">
    <location>
        <begin position="42"/>
        <end position="66"/>
    </location>
</feature>
<name>E6SU20_BACT6</name>
<reference key="1">
    <citation type="submission" date="2010-11" db="EMBL/GenBank/DDBJ databases">
        <title>The complete genome of Bacteroides helcogenes P 36-108.</title>
        <authorList>
            <consortium name="US DOE Joint Genome Institute (JGI-PGF)"/>
            <person name="Lucas S."/>
            <person name="Copeland A."/>
            <person name="Lapidus A."/>
            <person name="Bruce D."/>
            <person name="Goodwin L."/>
            <person name="Pitluck S."/>
            <person name="Kyrpides N."/>
            <person name="Mavromatis K."/>
            <person name="Ivanova N."/>
            <person name="Zeytun A."/>
            <person name="Brettin T."/>
            <person name="Detter J.C."/>
            <person name="Tapia R."/>
            <person name="Han C."/>
            <person name="Land M."/>
            <person name="Hauser L."/>
            <person name="Markowitz V."/>
            <person name="Cheng J.-F."/>
            <person name="Hugenholtz P."/>
            <person name="Woyke T."/>
            <person name="Wu D."/>
            <person name="Gronow S."/>
            <person name="Wellnitz S."/>
            <person name="Brambilla E."/>
            <person name="Klenk H.-P."/>
            <person name="Eisen J.A."/>
        </authorList>
    </citation>
    <scope>NUCLEOTIDE SEQUENCE</scope>
    <source>
        <strain>P 36-108</strain>
    </source>
</reference>
<evidence type="ECO:0000313" key="2">
    <source>
        <dbReference type="EMBL" id="ADV43321.1"/>
    </source>
</evidence>
<reference evidence="2 3" key="2">
    <citation type="journal article" date="2011" name="Stand. Genomic Sci.">
        <title>Complete genome sequence of Bacteroides helcogenes type strain (P 36-108).</title>
        <authorList>
            <person name="Pati A."/>
            <person name="Gronow S."/>
            <person name="Zeytun A."/>
            <person name="Lapidus A."/>
            <person name="Nolan M."/>
            <person name="Hammon N."/>
            <person name="Deshpande S."/>
            <person name="Cheng J.F."/>
            <person name="Tapia R."/>
            <person name="Han C."/>
            <person name="Goodwin L."/>
            <person name="Pitluck S."/>
            <person name="Liolios K."/>
            <person name="Pagani I."/>
            <person name="Ivanova N."/>
            <person name="Mavromatis K."/>
            <person name="Chen A."/>
            <person name="Palaniappan K."/>
            <person name="Land M."/>
            <person name="Hauser L."/>
            <person name="Chang Y.J."/>
            <person name="Jeffries C.D."/>
            <person name="Detter J.C."/>
            <person name="Brambilla E."/>
            <person name="Rohde M."/>
            <person name="Goker M."/>
            <person name="Woyke T."/>
            <person name="Bristow J."/>
            <person name="Eisen J.A."/>
            <person name="Markowitz V."/>
            <person name="Hugenholtz P."/>
            <person name="Kyrpides N.C."/>
            <person name="Klenk H.P."/>
            <person name="Lucas S."/>
        </authorList>
    </citation>
    <scope>NUCLEOTIDE SEQUENCE [LARGE SCALE GENOMIC DNA]</scope>
    <source>
        <strain evidence="3">ATCC 35417 / DSM 20613 / JCM 6297 / CCUG 15421 / P 36-108</strain>
    </source>
</reference>
<evidence type="ECO:0000313" key="3">
    <source>
        <dbReference type="Proteomes" id="UP000008630"/>
    </source>
</evidence>
<dbReference type="Gene3D" id="2.70.50.70">
    <property type="match status" value="1"/>
</dbReference>
<dbReference type="EMBL" id="CP002352">
    <property type="protein sequence ID" value="ADV43321.1"/>
    <property type="molecule type" value="Genomic_DNA"/>
</dbReference>
<dbReference type="AlphaFoldDB" id="E6SU20"/>
<keyword evidence="2" id="KW-0378">Hydrolase</keyword>
<proteinExistence type="predicted"/>
<dbReference type="Proteomes" id="UP000008630">
    <property type="component" value="Chromosome"/>
</dbReference>
<dbReference type="KEGG" id="bhl:Bache_1315"/>
<dbReference type="HOGENOM" id="CLU_2822251_0_0_10"/>